<evidence type="ECO:0000256" key="5">
    <source>
        <dbReference type="ARBA" id="ARBA00022989"/>
    </source>
</evidence>
<keyword evidence="8" id="KW-0520">NAD</keyword>
<evidence type="ECO:0000256" key="9">
    <source>
        <dbReference type="SAM" id="Phobius"/>
    </source>
</evidence>
<evidence type="ECO:0000256" key="1">
    <source>
        <dbReference type="ARBA" id="ARBA00004141"/>
    </source>
</evidence>
<comment type="caution">
    <text evidence="10">The sequence shown here is derived from an EMBL/GenBank/DDBJ whole genome shotgun (WGS) entry which is preliminary data.</text>
</comment>
<protein>
    <recommendedName>
        <fullName evidence="3">NADH-ubiquinone oxidoreductase chain 1</fullName>
    </recommendedName>
    <alternativeName>
        <fullName evidence="7">NADH dehydrogenase subunit 1</fullName>
    </alternativeName>
</protein>
<evidence type="ECO:0000256" key="8">
    <source>
        <dbReference type="RuleBase" id="RU000471"/>
    </source>
</evidence>
<evidence type="ECO:0000256" key="6">
    <source>
        <dbReference type="ARBA" id="ARBA00023136"/>
    </source>
</evidence>
<dbReference type="GO" id="GO:0003954">
    <property type="term" value="F:NADH dehydrogenase activity"/>
    <property type="evidence" value="ECO:0007669"/>
    <property type="project" value="TreeGrafter"/>
</dbReference>
<accession>A0A4U1FB09</accession>
<evidence type="ECO:0000313" key="10">
    <source>
        <dbReference type="EMBL" id="TKC46457.1"/>
    </source>
</evidence>
<comment type="subcellular location">
    <subcellularLocation>
        <location evidence="1">Membrane</location>
        <topology evidence="1">Multi-pass membrane protein</topology>
    </subcellularLocation>
    <subcellularLocation>
        <location evidence="8">Mitochondrion inner membrane</location>
        <topology evidence="8">Multi-pass membrane protein</topology>
    </subcellularLocation>
</comment>
<dbReference type="GO" id="GO:0009060">
    <property type="term" value="P:aerobic respiration"/>
    <property type="evidence" value="ECO:0007669"/>
    <property type="project" value="TreeGrafter"/>
</dbReference>
<dbReference type="PANTHER" id="PTHR11432">
    <property type="entry name" value="NADH DEHYDROGENASE SUBUNIT 1"/>
    <property type="match status" value="1"/>
</dbReference>
<dbReference type="EMBL" id="RWIC01000267">
    <property type="protein sequence ID" value="TKC46457.1"/>
    <property type="molecule type" value="Genomic_DNA"/>
</dbReference>
<evidence type="ECO:0000256" key="3">
    <source>
        <dbReference type="ARBA" id="ARBA00021009"/>
    </source>
</evidence>
<dbReference type="InterPro" id="IPR001694">
    <property type="entry name" value="NADH_UbQ_OxRdtase_su1/FPO"/>
</dbReference>
<feature type="transmembrane region" description="Helical" evidence="9">
    <location>
        <begin position="48"/>
        <end position="71"/>
    </location>
</feature>
<dbReference type="AlphaFoldDB" id="A0A4U1FB09"/>
<proteinExistence type="inferred from homology"/>
<dbReference type="Proteomes" id="UP000308365">
    <property type="component" value="Unassembled WGS sequence"/>
</dbReference>
<dbReference type="Pfam" id="PF00146">
    <property type="entry name" value="NADHdh"/>
    <property type="match status" value="1"/>
</dbReference>
<dbReference type="PANTHER" id="PTHR11432:SF3">
    <property type="entry name" value="NADH-UBIQUINONE OXIDOREDUCTASE CHAIN 1"/>
    <property type="match status" value="1"/>
</dbReference>
<evidence type="ECO:0000256" key="7">
    <source>
        <dbReference type="ARBA" id="ARBA00031024"/>
    </source>
</evidence>
<name>A0A4U1FB09_MONMO</name>
<evidence type="ECO:0000256" key="2">
    <source>
        <dbReference type="ARBA" id="ARBA00010535"/>
    </source>
</evidence>
<organism evidence="10 11">
    <name type="scientific">Monodon monoceros</name>
    <name type="common">Narwhal</name>
    <name type="synonym">Ceratodon monodon</name>
    <dbReference type="NCBI Taxonomy" id="40151"/>
    <lineage>
        <taxon>Eukaryota</taxon>
        <taxon>Metazoa</taxon>
        <taxon>Chordata</taxon>
        <taxon>Craniata</taxon>
        <taxon>Vertebrata</taxon>
        <taxon>Euteleostomi</taxon>
        <taxon>Mammalia</taxon>
        <taxon>Eutheria</taxon>
        <taxon>Laurasiatheria</taxon>
        <taxon>Artiodactyla</taxon>
        <taxon>Whippomorpha</taxon>
        <taxon>Cetacea</taxon>
        <taxon>Odontoceti</taxon>
        <taxon>Monodontidae</taxon>
        <taxon>Monodon</taxon>
    </lineage>
</organism>
<evidence type="ECO:0000256" key="4">
    <source>
        <dbReference type="ARBA" id="ARBA00022692"/>
    </source>
</evidence>
<comment type="similarity">
    <text evidence="2 8">Belongs to the complex I subunit 1 family.</text>
</comment>
<dbReference type="GO" id="GO:0005743">
    <property type="term" value="C:mitochondrial inner membrane"/>
    <property type="evidence" value="ECO:0007669"/>
    <property type="project" value="UniProtKB-SubCell"/>
</dbReference>
<evidence type="ECO:0000313" key="11">
    <source>
        <dbReference type="Proteomes" id="UP000308365"/>
    </source>
</evidence>
<reference evidence="11" key="1">
    <citation type="journal article" date="2019" name="IScience">
        <title>Narwhal Genome Reveals Long-Term Low Genetic Diversity despite Current Large Abundance Size.</title>
        <authorList>
            <person name="Westbury M.V."/>
            <person name="Petersen B."/>
            <person name="Garde E."/>
            <person name="Heide-Jorgensen M.P."/>
            <person name="Lorenzen E.D."/>
        </authorList>
    </citation>
    <scope>NUCLEOTIDE SEQUENCE [LARGE SCALE GENOMIC DNA]</scope>
</reference>
<keyword evidence="6 9" id="KW-0472">Membrane</keyword>
<keyword evidence="5 9" id="KW-1133">Transmembrane helix</keyword>
<gene>
    <name evidence="10" type="ORF">EI555_011683</name>
</gene>
<keyword evidence="4 8" id="KW-0812">Transmembrane</keyword>
<sequence>MIQMGLQLKICINCNPMSKTNRAPFDLTTEAESELISGFNVEYAAGPFIIFFLEYAIIMNIFTTILFLGAFHNPRILELYTTNFIIKTLLLTVFSL</sequence>